<evidence type="ECO:0000313" key="2">
    <source>
        <dbReference type="EMBL" id="MBB5366255.1"/>
    </source>
</evidence>
<keyword evidence="3" id="KW-1185">Reference proteome</keyword>
<accession>A0A7W8NHU3</accession>
<dbReference type="InterPro" id="IPR044853">
    <property type="entry name" value="G3DSA:1.10.10.1030"/>
</dbReference>
<dbReference type="PANTHER" id="PTHR43236">
    <property type="entry name" value="ANTITOXIN HIGA1"/>
    <property type="match status" value="1"/>
</dbReference>
<reference evidence="2 3" key="1">
    <citation type="submission" date="2020-08" db="EMBL/GenBank/DDBJ databases">
        <title>Genomic Encyclopedia of Type Strains, Phase IV (KMG-IV): sequencing the most valuable type-strain genomes for metagenomic binning, comparative biology and taxonomic classification.</title>
        <authorList>
            <person name="Goeker M."/>
        </authorList>
    </citation>
    <scope>NUCLEOTIDE SEQUENCE [LARGE SCALE GENOMIC DNA]</scope>
    <source>
        <strain evidence="2 3">DSM 27939</strain>
    </source>
</reference>
<gene>
    <name evidence="2" type="ORF">HNQ08_005384</name>
</gene>
<dbReference type="Proteomes" id="UP000552709">
    <property type="component" value="Unassembled WGS sequence"/>
</dbReference>
<name>A0A7W8NHU3_9DEIO</name>
<sequence>MTDTPVSELSPSGAGPLPVLTPAKARMRQLAADYARGLPGLDTHSLMAGLDGVTLTFMAMGDRDGAFDPEHRVILINSRVRPERQRFTLAHEIGHALLLGDDDLLSDLHDNFEGDRLEEVIETLCNVAAAAILMPEELTAELLARFGPSGRALAELSRRADVSATSALYTLAERTEAPVIYAVCAVARVDPEAGDRDDEHPTGKALTVRASSGAPGVKYSLRPGTPIPDDHPVAVALDTRIPIGQDSYIPFRSGRKMPAYVDVFPERNRAMVSFALAVKSAKEDV</sequence>
<dbReference type="Gene3D" id="1.10.10.1030">
    <property type="entry name" value="IrrE, HTH domain"/>
    <property type="match status" value="1"/>
</dbReference>
<dbReference type="Pfam" id="PF06114">
    <property type="entry name" value="Peptidase_M78"/>
    <property type="match status" value="1"/>
</dbReference>
<dbReference type="Gene3D" id="1.10.10.2910">
    <property type="match status" value="1"/>
</dbReference>
<proteinExistence type="predicted"/>
<dbReference type="InterPro" id="IPR052345">
    <property type="entry name" value="Rad_response_metalloprotease"/>
</dbReference>
<dbReference type="Gene3D" id="3.30.450.130">
    <property type="entry name" value="irre protein"/>
    <property type="match status" value="1"/>
</dbReference>
<evidence type="ECO:0000259" key="1">
    <source>
        <dbReference type="Pfam" id="PF06114"/>
    </source>
</evidence>
<protein>
    <submittedName>
        <fullName evidence="2">Zn-dependent peptidase ImmA (M78 family)</fullName>
    </submittedName>
</protein>
<dbReference type="AlphaFoldDB" id="A0A7W8NHU3"/>
<feature type="domain" description="IrrE N-terminal-like" evidence="1">
    <location>
        <begin position="52"/>
        <end position="171"/>
    </location>
</feature>
<organism evidence="2 3">
    <name type="scientific">Deinococcus humi</name>
    <dbReference type="NCBI Taxonomy" id="662880"/>
    <lineage>
        <taxon>Bacteria</taxon>
        <taxon>Thermotogati</taxon>
        <taxon>Deinococcota</taxon>
        <taxon>Deinococci</taxon>
        <taxon>Deinococcales</taxon>
        <taxon>Deinococcaceae</taxon>
        <taxon>Deinococcus</taxon>
    </lineage>
</organism>
<comment type="caution">
    <text evidence="2">The sequence shown here is derived from an EMBL/GenBank/DDBJ whole genome shotgun (WGS) entry which is preliminary data.</text>
</comment>
<dbReference type="InterPro" id="IPR010359">
    <property type="entry name" value="IrrE_HExxH"/>
</dbReference>
<dbReference type="PANTHER" id="PTHR43236:SF2">
    <property type="entry name" value="BLL0069 PROTEIN"/>
    <property type="match status" value="1"/>
</dbReference>
<evidence type="ECO:0000313" key="3">
    <source>
        <dbReference type="Proteomes" id="UP000552709"/>
    </source>
</evidence>
<dbReference type="EMBL" id="JACHFL010000033">
    <property type="protein sequence ID" value="MBB5366255.1"/>
    <property type="molecule type" value="Genomic_DNA"/>
</dbReference>